<evidence type="ECO:0000256" key="1">
    <source>
        <dbReference type="SAM" id="MobiDB-lite"/>
    </source>
</evidence>
<sequence length="56" mass="5709">MTDDAASSAADDERPVPDCPRCGRPVWLMTVSGPGPGIASPCGCPVPPDLQLEGTD</sequence>
<dbReference type="eggNOG" id="arCOG09253">
    <property type="taxonomic scope" value="Archaea"/>
</dbReference>
<evidence type="ECO:0000313" key="2">
    <source>
        <dbReference type="EMBL" id="AGB30824.1"/>
    </source>
</evidence>
<name>L0JHR0_NATP1</name>
<reference evidence="3" key="1">
    <citation type="submission" date="2012-02" db="EMBL/GenBank/DDBJ databases">
        <title>Complete sequence of chromosome of Natrinema pellirubrum DSM 15624.</title>
        <authorList>
            <person name="Lucas S."/>
            <person name="Han J."/>
            <person name="Lapidus A."/>
            <person name="Cheng J.-F."/>
            <person name="Goodwin L."/>
            <person name="Pitluck S."/>
            <person name="Peters L."/>
            <person name="Teshima H."/>
            <person name="Detter J.C."/>
            <person name="Han C."/>
            <person name="Tapia R."/>
            <person name="Land M."/>
            <person name="Hauser L."/>
            <person name="Kyrpides N."/>
            <person name="Ivanova N."/>
            <person name="Pagani I."/>
            <person name="Sproer C."/>
            <person name="Anderson I."/>
            <person name="Woyke T."/>
        </authorList>
    </citation>
    <scope>NUCLEOTIDE SEQUENCE [LARGE SCALE GENOMIC DNA]</scope>
    <source>
        <strain evidence="3">DSM 15624 / JCM 10476 / NCIMB 786</strain>
    </source>
</reference>
<organism evidence="2 3">
    <name type="scientific">Natrinema pellirubrum (strain DSM 15624 / CIP 106293 / JCM 10476 / NCIMB 786 / 157)</name>
    <dbReference type="NCBI Taxonomy" id="797303"/>
    <lineage>
        <taxon>Archaea</taxon>
        <taxon>Methanobacteriati</taxon>
        <taxon>Methanobacteriota</taxon>
        <taxon>Stenosarchaea group</taxon>
        <taxon>Halobacteria</taxon>
        <taxon>Halobacteriales</taxon>
        <taxon>Natrialbaceae</taxon>
        <taxon>Natrinema</taxon>
    </lineage>
</organism>
<gene>
    <name evidence="2" type="ordered locus">Natpe_0909</name>
</gene>
<dbReference type="HOGENOM" id="CLU_200900_0_0_2"/>
<proteinExistence type="predicted"/>
<dbReference type="EMBL" id="CP003372">
    <property type="protein sequence ID" value="AGB30824.1"/>
    <property type="molecule type" value="Genomic_DNA"/>
</dbReference>
<dbReference type="AlphaFoldDB" id="L0JHR0"/>
<feature type="region of interest" description="Disordered" evidence="1">
    <location>
        <begin position="1"/>
        <end position="20"/>
    </location>
</feature>
<evidence type="ECO:0008006" key="4">
    <source>
        <dbReference type="Google" id="ProtNLM"/>
    </source>
</evidence>
<protein>
    <recommendedName>
        <fullName evidence="4">Small CPxCG-related zinc finger protein</fullName>
    </recommendedName>
</protein>
<dbReference type="Proteomes" id="UP000010843">
    <property type="component" value="Chromosome"/>
</dbReference>
<evidence type="ECO:0000313" key="3">
    <source>
        <dbReference type="Proteomes" id="UP000010843"/>
    </source>
</evidence>
<accession>L0JHR0</accession>
<dbReference type="KEGG" id="npe:Natpe_0909"/>